<evidence type="ECO:0000256" key="17">
    <source>
        <dbReference type="SAM" id="MobiDB-lite"/>
    </source>
</evidence>
<dbReference type="InterPro" id="IPR003598">
    <property type="entry name" value="Ig_sub2"/>
</dbReference>
<evidence type="ECO:0000256" key="5">
    <source>
        <dbReference type="ARBA" id="ARBA00022729"/>
    </source>
</evidence>
<dbReference type="SMART" id="SM00409">
    <property type="entry name" value="IG"/>
    <property type="match status" value="6"/>
</dbReference>
<dbReference type="FunFam" id="2.60.40.10:FF:000057">
    <property type="entry name" value="neural cell adhesion molecule L1"/>
    <property type="match status" value="1"/>
</dbReference>
<dbReference type="InterPro" id="IPR003961">
    <property type="entry name" value="FN3_dom"/>
</dbReference>
<dbReference type="InterPro" id="IPR013783">
    <property type="entry name" value="Ig-like_fold"/>
</dbReference>
<evidence type="ECO:0000256" key="13">
    <source>
        <dbReference type="ARBA" id="ARBA00056038"/>
    </source>
</evidence>
<dbReference type="SUPFAM" id="SSF48726">
    <property type="entry name" value="Immunoglobulin"/>
    <property type="match status" value="6"/>
</dbReference>
<feature type="domain" description="Ig-like" evidence="20">
    <location>
        <begin position="40"/>
        <end position="128"/>
    </location>
</feature>
<proteinExistence type="inferred from homology"/>
<dbReference type="InterPro" id="IPR013098">
    <property type="entry name" value="Ig_I-set"/>
</dbReference>
<dbReference type="PANTHER" id="PTHR12231:SF257">
    <property type="entry name" value="NEURAL CELL ADHESION MOLECULE L1-LIKE PROTEIN"/>
    <property type="match status" value="1"/>
</dbReference>
<evidence type="ECO:0000256" key="8">
    <source>
        <dbReference type="ARBA" id="ARBA00022989"/>
    </source>
</evidence>
<evidence type="ECO:0000256" key="6">
    <source>
        <dbReference type="ARBA" id="ARBA00022737"/>
    </source>
</evidence>
<dbReference type="InterPro" id="IPR036116">
    <property type="entry name" value="FN3_sf"/>
</dbReference>
<dbReference type="InterPro" id="IPR026966">
    <property type="entry name" value="Neurofascin/L1/NrCAM_C"/>
</dbReference>
<keyword evidence="22" id="KW-1185">Reference proteome</keyword>
<feature type="domain" description="Ig-like" evidence="20">
    <location>
        <begin position="539"/>
        <end position="626"/>
    </location>
</feature>
<dbReference type="Pfam" id="PF13882">
    <property type="entry name" value="Bravo_FIGEY"/>
    <property type="match status" value="1"/>
</dbReference>
<dbReference type="FunFam" id="2.60.40.10:FF:000238">
    <property type="entry name" value="Neuronal cell adhesion molecule"/>
    <property type="match status" value="1"/>
</dbReference>
<dbReference type="FunFam" id="2.60.40.10:FF:000078">
    <property type="entry name" value="Neuronal cell adhesion molecule"/>
    <property type="match status" value="1"/>
</dbReference>
<dbReference type="GO" id="GO:0007155">
    <property type="term" value="P:cell adhesion"/>
    <property type="evidence" value="ECO:0007669"/>
    <property type="project" value="UniProtKB-KW"/>
</dbReference>
<dbReference type="GeneID" id="105991393"/>
<keyword evidence="4 18" id="KW-0812">Transmembrane</keyword>
<reference evidence="23" key="1">
    <citation type="submission" date="2025-08" db="UniProtKB">
        <authorList>
            <consortium name="RefSeq"/>
        </authorList>
    </citation>
    <scope>IDENTIFICATION</scope>
    <source>
        <tissue evidence="23">Kidney</tissue>
    </source>
</reference>
<dbReference type="FunFam" id="2.60.40.10:FF:000114">
    <property type="entry name" value="Neuronal cell adhesion molecule"/>
    <property type="match status" value="1"/>
</dbReference>
<comment type="function">
    <text evidence="13">Cell adhesion protein that is required for normal responses to cell-cell contacts in brain and in the peripheral nervous system. Plays a role in neurite outgrowth in response to contactin binding. Plays a role in mediating cell-cell contacts between Schwann cells and axons. Plays a role in the formation and maintenance of the nodes of Ranvier on myelinated axons. Nodes of Ranvier contain clustered sodium channels that are crucial for the saltatory propagation of action potentials along myelinated axons. During development, nodes of Ranvier are formed by the fusion of two heminodes. Required for normal clustering of sodium channels at heminodes; not required for the formation of mature nodes with normal sodium channel clusters. Required, together with GLDN, for maintaining NFASC and sodium channel clusters at mature nodes of Ranvier.</text>
</comment>
<dbReference type="OrthoDB" id="6244967at2759"/>
<keyword evidence="5 19" id="KW-0732">Signal</keyword>
<evidence type="ECO:0000256" key="9">
    <source>
        <dbReference type="ARBA" id="ARBA00023136"/>
    </source>
</evidence>
<dbReference type="InterPro" id="IPR007110">
    <property type="entry name" value="Ig-like_dom"/>
</dbReference>
<feature type="region of interest" description="Disordered" evidence="17">
    <location>
        <begin position="1082"/>
        <end position="1142"/>
    </location>
</feature>
<keyword evidence="6" id="KW-0677">Repeat</keyword>
<evidence type="ECO:0000313" key="22">
    <source>
        <dbReference type="Proteomes" id="UP000081671"/>
    </source>
</evidence>
<feature type="domain" description="Fibronectin type-III" evidence="21">
    <location>
        <begin position="832"/>
        <end position="934"/>
    </location>
</feature>
<feature type="domain" description="Ig-like" evidence="20">
    <location>
        <begin position="261"/>
        <end position="350"/>
    </location>
</feature>
<evidence type="ECO:0000256" key="15">
    <source>
        <dbReference type="ARBA" id="ARBA00080256"/>
    </source>
</evidence>
<evidence type="ECO:0000256" key="19">
    <source>
        <dbReference type="SAM" id="SignalP"/>
    </source>
</evidence>
<dbReference type="CDD" id="cd05868">
    <property type="entry name" value="Ig4_NrCAM"/>
    <property type="match status" value="1"/>
</dbReference>
<evidence type="ECO:0000256" key="12">
    <source>
        <dbReference type="ARBA" id="ARBA00023319"/>
    </source>
</evidence>
<dbReference type="SUPFAM" id="SSF49265">
    <property type="entry name" value="Fibronectin type III"/>
    <property type="match status" value="2"/>
</dbReference>
<dbReference type="InterPro" id="IPR036179">
    <property type="entry name" value="Ig-like_dom_sf"/>
</dbReference>
<dbReference type="GO" id="GO:0005886">
    <property type="term" value="C:plasma membrane"/>
    <property type="evidence" value="ECO:0007669"/>
    <property type="project" value="UniProtKB-SubCell"/>
</dbReference>
<dbReference type="PROSITE" id="PS50835">
    <property type="entry name" value="IG_LIKE"/>
    <property type="match status" value="6"/>
</dbReference>
<organism evidence="22 23">
    <name type="scientific">Dipodomys ordii</name>
    <name type="common">Ord's kangaroo rat</name>
    <dbReference type="NCBI Taxonomy" id="10020"/>
    <lineage>
        <taxon>Eukaryota</taxon>
        <taxon>Metazoa</taxon>
        <taxon>Chordata</taxon>
        <taxon>Craniata</taxon>
        <taxon>Vertebrata</taxon>
        <taxon>Euteleostomi</taxon>
        <taxon>Mammalia</taxon>
        <taxon>Eutheria</taxon>
        <taxon>Euarchontoglires</taxon>
        <taxon>Glires</taxon>
        <taxon>Rodentia</taxon>
        <taxon>Castorimorpha</taxon>
        <taxon>Heteromyidae</taxon>
        <taxon>Dipodomyinae</taxon>
        <taxon>Dipodomys</taxon>
    </lineage>
</organism>
<feature type="domain" description="Ig-like" evidence="20">
    <location>
        <begin position="448"/>
        <end position="535"/>
    </location>
</feature>
<dbReference type="FunFam" id="2.60.40.10:FF:000332">
    <property type="entry name" value="neuronal cell adhesion molecule isoform X2"/>
    <property type="match status" value="1"/>
</dbReference>
<dbReference type="InterPro" id="IPR003006">
    <property type="entry name" value="Ig/MHC_CS"/>
</dbReference>
<keyword evidence="8 18" id="KW-1133">Transmembrane helix</keyword>
<feature type="domain" description="Fibronectin type-III" evidence="21">
    <location>
        <begin position="730"/>
        <end position="827"/>
    </location>
</feature>
<feature type="chain" id="PRO_5010359972" description="Neuronal cell adhesion molecule" evidence="19">
    <location>
        <begin position="30"/>
        <end position="1196"/>
    </location>
</feature>
<dbReference type="PROSITE" id="PS00290">
    <property type="entry name" value="IG_MHC"/>
    <property type="match status" value="1"/>
</dbReference>
<gene>
    <name evidence="23" type="primary">Nrcam</name>
</gene>
<keyword evidence="11" id="KW-0325">Glycoprotein</keyword>
<dbReference type="RefSeq" id="XP_012879476.1">
    <property type="nucleotide sequence ID" value="XM_013024022.1"/>
</dbReference>
<evidence type="ECO:0000256" key="7">
    <source>
        <dbReference type="ARBA" id="ARBA00022889"/>
    </source>
</evidence>
<dbReference type="SMART" id="SM00060">
    <property type="entry name" value="FN3"/>
    <property type="match status" value="4"/>
</dbReference>
<dbReference type="FunFam" id="2.60.40.10:FF:000363">
    <property type="entry name" value="neurofascin isoform X1"/>
    <property type="match status" value="1"/>
</dbReference>
<sequence>MQLKIMPKKKRLSAGRVPLILFLCQMISALEVPLDLVQPPTITQQSPKDYIIDPRENIVIQCEAKGKPPPSFSWTRNGTHFDIDKDPLVTMKTGSGTLIINIMSEGKAETYEGVYQCTARNERGAAISNNIVIRPSRSPLWTKEKLEPIILQNGQPLVLPCRPPIGLPPAIIFWMDNSFQRLPQSERVSQGLNGDLYFSNVLPEDTREDYICYARFNHTQTIQQKQPISVKVISVDELNDTLAANLSDTEFYSAKSSRERPPTFLTPEGNASRKEELRGNVLSLECIAEGLPTPIIYWIKEDGILPVNRTFYRNFKKTLQITHVSEADSGNYQCIAKNPLGAIHHTISVTVKAAPYWIVAPQNLVLSPGEDGSLICRANGNPKPRISWLTNGVPIEIAPDDPSRKIDGDTIIFSNVQERSSAVYQCNASNEYGYLLANAFVNVLAEPPRILTSANTLYQVIANRPALLDCAFFGSPLPTIEWFKGAKGRALHEDIYILHENGTLEIPVAQKDSTGTYTCVARNKLGMAKNEVHLEIKDPTRIIKQPEYAIVQRGSTVSFECKVKHDHTLIPTVMWLKDNGELPSDERFTVDKDHLVVTDVDDRDGGTYTCVANTTLDKVSASAVLSVVDVPNPPIDLELTNQLDKSVQLTWTPGDDNNSPITKFIIEYEDTMHEAGLWHHQAEVPGTQTTAQLKLSPYVNYSFRVTAVNNIGQSLPSEASEQYFTKAAEPDKNPTDVEGLGSEPDNLVITWKPLNGFESNGPGLQYKVSWRQKDGDDEWTSVLVANVSKYIVSGTPTFVPYLIKVQALNDVGFAPEPAEVMGHSGEDLPMVAPGNVHVNVVNSTLAEVHWDPVPLKSIRGHLQGYRIYYWKAHSSSRRDKRHIEKKILTFQGSKTHGMLPGLEPFSHYALNVRVVNGKGEGPASPDRVFHTPEGVPSAPSSLKIINPSLDSLTLEWDPPSHPNGILTEYTLKYQPINSTHELGPLLDLKIPANKTRWILKNLNFSTRYKFYFYAHTSAGPGSHITEEAITTMDAGKMAMASRQVDIATQGWFIGLMCAVALLILILLIVCFIRRNKGGKYPVKEKEDAHADPEIQPMKEDDGTFGEYSDAEDHKPLKKGSRTPSDRTVKKEDSDDSLVDYGEGVNGQFNEDGSFIGQYSDQLVHWKNKTTEWTCLGLRQKHNDESHFECISALREQ</sequence>
<comment type="similarity">
    <text evidence="2">Belongs to the immunoglobulin superfamily. L1/neurofascin/NgCAM family.</text>
</comment>
<name>A0A1S3FSD9_DIPOR</name>
<dbReference type="FunFam" id="2.60.40.10:FF:000100">
    <property type="entry name" value="Neuronal cell adhesion molecule a"/>
    <property type="match status" value="1"/>
</dbReference>
<dbReference type="GO" id="GO:0030424">
    <property type="term" value="C:axon"/>
    <property type="evidence" value="ECO:0007669"/>
    <property type="project" value="UniProtKB-ARBA"/>
</dbReference>
<dbReference type="FunFam" id="2.60.40.10:FF:000038">
    <property type="entry name" value="Neuronal cell adhesion molecule"/>
    <property type="match status" value="1"/>
</dbReference>
<evidence type="ECO:0000256" key="2">
    <source>
        <dbReference type="ARBA" id="ARBA00008588"/>
    </source>
</evidence>
<accession>A0A1S3FSD9</accession>
<feature type="transmembrane region" description="Helical" evidence="18">
    <location>
        <begin position="1051"/>
        <end position="1072"/>
    </location>
</feature>
<feature type="compositionally biased region" description="Basic and acidic residues" evidence="17">
    <location>
        <begin position="1082"/>
        <end position="1101"/>
    </location>
</feature>
<dbReference type="Pfam" id="PF13927">
    <property type="entry name" value="Ig_3"/>
    <property type="match status" value="2"/>
</dbReference>
<keyword evidence="10" id="KW-1015">Disulfide bond</keyword>
<dbReference type="SMART" id="SM00408">
    <property type="entry name" value="IGc2"/>
    <property type="match status" value="6"/>
</dbReference>
<dbReference type="AlphaFoldDB" id="A0A1S3FSD9"/>
<comment type="subcellular location">
    <subcellularLocation>
        <location evidence="1">Cell membrane</location>
        <topology evidence="1">Single-pass type I membrane protein</topology>
    </subcellularLocation>
</comment>
<evidence type="ECO:0000256" key="1">
    <source>
        <dbReference type="ARBA" id="ARBA00004251"/>
    </source>
</evidence>
<evidence type="ECO:0000259" key="20">
    <source>
        <dbReference type="PROSITE" id="PS50835"/>
    </source>
</evidence>
<dbReference type="FunFam" id="2.60.40.10:FF:000005">
    <property type="entry name" value="Neuronal cell adhesion molecule"/>
    <property type="match status" value="1"/>
</dbReference>
<evidence type="ECO:0000256" key="14">
    <source>
        <dbReference type="ARBA" id="ARBA00068417"/>
    </source>
</evidence>
<feature type="domain" description="Ig-like" evidence="20">
    <location>
        <begin position="135"/>
        <end position="229"/>
    </location>
</feature>
<feature type="domain" description="Fibronectin type-III" evidence="21">
    <location>
        <begin position="633"/>
        <end position="728"/>
    </location>
</feature>
<evidence type="ECO:0000256" key="4">
    <source>
        <dbReference type="ARBA" id="ARBA00022692"/>
    </source>
</evidence>
<dbReference type="CDD" id="cd05874">
    <property type="entry name" value="IgI_NrCAM"/>
    <property type="match status" value="1"/>
</dbReference>
<feature type="domain" description="Fibronectin type-III" evidence="21">
    <location>
        <begin position="938"/>
        <end position="1034"/>
    </location>
</feature>
<dbReference type="InterPro" id="IPR051170">
    <property type="entry name" value="Neural/epithelial_adhesion"/>
</dbReference>
<feature type="domain" description="Ig-like" evidence="20">
    <location>
        <begin position="355"/>
        <end position="442"/>
    </location>
</feature>
<protein>
    <recommendedName>
        <fullName evidence="14">Neuronal cell adhesion molecule</fullName>
    </recommendedName>
    <alternativeName>
        <fullName evidence="16">Neuronal surface protein Bravo</fullName>
    </alternativeName>
    <alternativeName>
        <fullName evidence="15">NgCAM-related cell adhesion molecule</fullName>
    </alternativeName>
</protein>
<dbReference type="PROSITE" id="PS50853">
    <property type="entry name" value="FN3"/>
    <property type="match status" value="4"/>
</dbReference>
<dbReference type="Pfam" id="PF00041">
    <property type="entry name" value="fn3"/>
    <property type="match status" value="4"/>
</dbReference>
<evidence type="ECO:0000259" key="21">
    <source>
        <dbReference type="PROSITE" id="PS50853"/>
    </source>
</evidence>
<dbReference type="CDD" id="cd00063">
    <property type="entry name" value="FN3"/>
    <property type="match status" value="4"/>
</dbReference>
<keyword evidence="9 18" id="KW-0472">Membrane</keyword>
<dbReference type="Pfam" id="PF07679">
    <property type="entry name" value="I-set"/>
    <property type="match status" value="3"/>
</dbReference>
<evidence type="ECO:0000256" key="10">
    <source>
        <dbReference type="ARBA" id="ARBA00023157"/>
    </source>
</evidence>
<dbReference type="Gene3D" id="2.60.40.10">
    <property type="entry name" value="Immunoglobulins"/>
    <property type="match status" value="10"/>
</dbReference>
<evidence type="ECO:0000313" key="23">
    <source>
        <dbReference type="RefSeq" id="XP_012879476.1"/>
    </source>
</evidence>
<evidence type="ECO:0000256" key="16">
    <source>
        <dbReference type="ARBA" id="ARBA00081738"/>
    </source>
</evidence>
<evidence type="ECO:0000256" key="11">
    <source>
        <dbReference type="ARBA" id="ARBA00023180"/>
    </source>
</evidence>
<dbReference type="Proteomes" id="UP000081671">
    <property type="component" value="Unplaced"/>
</dbReference>
<dbReference type="InterPro" id="IPR003599">
    <property type="entry name" value="Ig_sub"/>
</dbReference>
<keyword evidence="12" id="KW-0393">Immunoglobulin domain</keyword>
<feature type="signal peptide" evidence="19">
    <location>
        <begin position="1"/>
        <end position="29"/>
    </location>
</feature>
<evidence type="ECO:0000256" key="18">
    <source>
        <dbReference type="SAM" id="Phobius"/>
    </source>
</evidence>
<evidence type="ECO:0000256" key="3">
    <source>
        <dbReference type="ARBA" id="ARBA00022475"/>
    </source>
</evidence>
<dbReference type="FunFam" id="2.60.40.10:FF:000347">
    <property type="entry name" value="Neuronal cell adhesion molecule"/>
    <property type="match status" value="1"/>
</dbReference>
<dbReference type="CTD" id="4897"/>
<feature type="compositionally biased region" description="Basic and acidic residues" evidence="17">
    <location>
        <begin position="1123"/>
        <end position="1132"/>
    </location>
</feature>
<dbReference type="PANTHER" id="PTHR12231">
    <property type="entry name" value="CTX-RELATED TYPE I TRANSMEMBRANE PROTEIN"/>
    <property type="match status" value="1"/>
</dbReference>
<keyword evidence="7" id="KW-0130">Cell adhesion</keyword>
<keyword evidence="3" id="KW-1003">Cell membrane</keyword>